<dbReference type="OrthoDB" id="9805604at2"/>
<keyword evidence="4" id="KW-1185">Reference proteome</keyword>
<keyword evidence="3" id="KW-0548">Nucleotidyltransferase</keyword>
<evidence type="ECO:0000259" key="2">
    <source>
        <dbReference type="Pfam" id="PF12804"/>
    </source>
</evidence>
<sequence length="257" mass="28989">MKKNNLIILAGGERGPLTDAFGCENKALLPIHGKPMLEWVVEAFRASDCIDKIVVVGSSELDALPCMQFVDRRIESSSNLGRNILRGIAYIRWKFYRHNSDHAGYVVSFCDAVFLTPDAIKDAISNIQSGNHDVVLHYVERETYEKHAISAKRTYIPIDGKHYTGTTIYYVKKFSNLLSGLHLFGDLRKNRKDPQGLLRAMGIEDCSFDQVEEQLSERIGRNVGVYVSEFPGMGMDVDKKSDFELAEAMLPLPEDKR</sequence>
<gene>
    <name evidence="3" type="primary">mobA_1</name>
    <name evidence="3" type="ORF">BOA8489_01769</name>
</gene>
<dbReference type="EMBL" id="FXXQ01000005">
    <property type="protein sequence ID" value="SMX23658.1"/>
    <property type="molecule type" value="Genomic_DNA"/>
</dbReference>
<organism evidence="3 4">
    <name type="scientific">Boseongicola aestuarii</name>
    <dbReference type="NCBI Taxonomy" id="1470561"/>
    <lineage>
        <taxon>Bacteria</taxon>
        <taxon>Pseudomonadati</taxon>
        <taxon>Pseudomonadota</taxon>
        <taxon>Alphaproteobacteria</taxon>
        <taxon>Rhodobacterales</taxon>
        <taxon>Paracoccaceae</taxon>
        <taxon>Boseongicola</taxon>
    </lineage>
</organism>
<dbReference type="GO" id="GO:0061603">
    <property type="term" value="F:molybdenum cofactor guanylyltransferase activity"/>
    <property type="evidence" value="ECO:0007669"/>
    <property type="project" value="UniProtKB-EC"/>
</dbReference>
<dbReference type="Pfam" id="PF12804">
    <property type="entry name" value="NTP_transf_3"/>
    <property type="match status" value="1"/>
</dbReference>
<dbReference type="Proteomes" id="UP000201838">
    <property type="component" value="Unassembled WGS sequence"/>
</dbReference>
<dbReference type="RefSeq" id="WP_093973643.1">
    <property type="nucleotide sequence ID" value="NZ_FXXQ01000005.1"/>
</dbReference>
<dbReference type="EC" id="2.7.7.77" evidence="3"/>
<evidence type="ECO:0000256" key="1">
    <source>
        <dbReference type="ARBA" id="ARBA00022842"/>
    </source>
</evidence>
<keyword evidence="1" id="KW-0460">Magnesium</keyword>
<name>A0A238IYU7_9RHOB</name>
<evidence type="ECO:0000313" key="3">
    <source>
        <dbReference type="EMBL" id="SMX23658.1"/>
    </source>
</evidence>
<dbReference type="InterPro" id="IPR029044">
    <property type="entry name" value="Nucleotide-diphossugar_trans"/>
</dbReference>
<dbReference type="Gene3D" id="3.90.550.10">
    <property type="entry name" value="Spore Coat Polysaccharide Biosynthesis Protein SpsA, Chain A"/>
    <property type="match status" value="1"/>
</dbReference>
<proteinExistence type="predicted"/>
<evidence type="ECO:0000313" key="4">
    <source>
        <dbReference type="Proteomes" id="UP000201838"/>
    </source>
</evidence>
<dbReference type="SUPFAM" id="SSF53448">
    <property type="entry name" value="Nucleotide-diphospho-sugar transferases"/>
    <property type="match status" value="1"/>
</dbReference>
<protein>
    <submittedName>
        <fullName evidence="3">Molybdenum cofactor guanylyltransferase</fullName>
        <ecNumber evidence="3">2.7.7.77</ecNumber>
    </submittedName>
</protein>
<reference evidence="3 4" key="1">
    <citation type="submission" date="2017-05" db="EMBL/GenBank/DDBJ databases">
        <authorList>
            <person name="Song R."/>
            <person name="Chenine A.L."/>
            <person name="Ruprecht R.M."/>
        </authorList>
    </citation>
    <scope>NUCLEOTIDE SEQUENCE [LARGE SCALE GENOMIC DNA]</scope>
    <source>
        <strain evidence="3 4">CECT 8489</strain>
    </source>
</reference>
<feature type="domain" description="MobA-like NTP transferase" evidence="2">
    <location>
        <begin position="7"/>
        <end position="140"/>
    </location>
</feature>
<keyword evidence="3" id="KW-0808">Transferase</keyword>
<accession>A0A238IYU7</accession>
<dbReference type="InterPro" id="IPR025877">
    <property type="entry name" value="MobA-like_NTP_Trfase"/>
</dbReference>
<dbReference type="AlphaFoldDB" id="A0A238IYU7"/>